<evidence type="ECO:0000256" key="15">
    <source>
        <dbReference type="RuleBase" id="RU003357"/>
    </source>
</evidence>
<evidence type="ECO:0000256" key="5">
    <source>
        <dbReference type="ARBA" id="ARBA00022496"/>
    </source>
</evidence>
<feature type="domain" description="TonB-dependent receptor-like beta-barrel" evidence="16">
    <location>
        <begin position="234"/>
        <end position="628"/>
    </location>
</feature>
<evidence type="ECO:0000259" key="16">
    <source>
        <dbReference type="Pfam" id="PF00593"/>
    </source>
</evidence>
<dbReference type="InterPro" id="IPR037066">
    <property type="entry name" value="Plug_dom_sf"/>
</dbReference>
<name>A0A7U4J6L3_9SPHN</name>
<evidence type="ECO:0000256" key="11">
    <source>
        <dbReference type="ARBA" id="ARBA00023136"/>
    </source>
</evidence>
<dbReference type="InterPro" id="IPR036942">
    <property type="entry name" value="Beta-barrel_TonB_sf"/>
</dbReference>
<comment type="subcellular location">
    <subcellularLocation>
        <location evidence="1 14">Cell outer membrane</location>
        <topology evidence="1 14">Multi-pass membrane protein</topology>
    </subcellularLocation>
</comment>
<keyword evidence="8" id="KW-0408">Iron</keyword>
<evidence type="ECO:0000256" key="9">
    <source>
        <dbReference type="ARBA" id="ARBA00023065"/>
    </source>
</evidence>
<dbReference type="EMBL" id="CP010836">
    <property type="protein sequence ID" value="AJP71198.1"/>
    <property type="molecule type" value="Genomic_DNA"/>
</dbReference>
<dbReference type="PANTHER" id="PTHR32552">
    <property type="entry name" value="FERRICHROME IRON RECEPTOR-RELATED"/>
    <property type="match status" value="1"/>
</dbReference>
<dbReference type="Gene3D" id="2.40.170.20">
    <property type="entry name" value="TonB-dependent receptor, beta-barrel domain"/>
    <property type="match status" value="1"/>
</dbReference>
<evidence type="ECO:0000256" key="14">
    <source>
        <dbReference type="PROSITE-ProRule" id="PRU01360"/>
    </source>
</evidence>
<evidence type="ECO:0000256" key="2">
    <source>
        <dbReference type="ARBA" id="ARBA00009810"/>
    </source>
</evidence>
<keyword evidence="9" id="KW-0406">Ion transport</keyword>
<reference evidence="18 19" key="2">
    <citation type="submission" date="2015-02" db="EMBL/GenBank/DDBJ databases">
        <title>The complete genome of Sphingomonas hengshuiensis sp. WHSC-8 isolated from soil of Hengshui Lake.</title>
        <authorList>
            <person name="Wei S."/>
            <person name="Guo J."/>
            <person name="Su C."/>
            <person name="Wu R."/>
            <person name="Zhang Z."/>
            <person name="Liang K."/>
            <person name="Li H."/>
            <person name="Wang T."/>
            <person name="Liu H."/>
            <person name="Zhang C."/>
            <person name="Li Z."/>
            <person name="Wang Q."/>
            <person name="Meng J."/>
        </authorList>
    </citation>
    <scope>NUCLEOTIDE SEQUENCE [LARGE SCALE GENOMIC DNA]</scope>
    <source>
        <strain evidence="18 19">WHSC-8</strain>
    </source>
</reference>
<evidence type="ECO:0008006" key="20">
    <source>
        <dbReference type="Google" id="ProtNLM"/>
    </source>
</evidence>
<sequence>MAQEEETPPTNDIVVTGARAQTAGKSSVPLLETPQNIQVLSTTLLKDQGISLLDDALRNVSGVSPGGVARAYDFYRIRGFDASSYTYVDGLPRGLAINAELAGIEQVEVVKGPSSGMYGRGSAGGLVNLVSKKPRKDAFVTIEGSYGSFSSTNGLIDGGGTLNAAGNLYARLVVNYRDDKSFIDFNPGTERLYVAPSLTFEPSDRTKITLLASVSKDWSELIPGQPAEGLVYAGPLGYYDRHRYIGDPKNMGQIDQTVTTGGYEIAHRFSDAVSLYQRARITDLDLAWTNLQQPLVYDPATGLQTEYSQDYYEDRQIYGVDSGLEITADTGPLVHRLLLGAEYNGRRAKSESRLGFSPTVQLDLYNPDYSVFQYQARTSITHSTSRSDAFGFYAQDDIKLGRLNVRVGGRYETVDLGDDTQDAFTPNIGASFAIANGLNLYGSFARSFAPQAGLLDIDGNQIDPERGTQYEAGLKFAPGGRRLTATVAIYELTRSNVATAIPTAPGRYAVTGKQRSKGFEFDGQFEVMPGWQVIANYALTEAKVVADNTLPVGDWVLGVPRHQAGLWSRYELRDGNLRGLAFSLGGSHFSKQAGAVPNTYFLPAYTVVNGNVTYRTGPFSARLNVNNIFDKRYASSSSGTYFVVTGNPRIATLTLGVSY</sequence>
<keyword evidence="5" id="KW-0410">Iron transport</keyword>
<keyword evidence="10 15" id="KW-0798">TonB box</keyword>
<dbReference type="GO" id="GO:0015891">
    <property type="term" value="P:siderophore transport"/>
    <property type="evidence" value="ECO:0007669"/>
    <property type="project" value="InterPro"/>
</dbReference>
<dbReference type="AlphaFoldDB" id="A0A7U4J6L3"/>
<dbReference type="NCBIfam" id="TIGR01783">
    <property type="entry name" value="TonB-siderophor"/>
    <property type="match status" value="1"/>
</dbReference>
<reference evidence="18 19" key="1">
    <citation type="journal article" date="2015" name="Int. J. Syst. Evol. Microbiol.">
        <title>Sphingomonas hengshuiensis sp. nov., isolated from lake wetland.</title>
        <authorList>
            <person name="Wei S."/>
            <person name="Wang T."/>
            <person name="Liu H."/>
            <person name="Zhang C."/>
            <person name="Guo J."/>
            <person name="Wang Q."/>
            <person name="Liang K."/>
            <person name="Zhang Z."/>
        </authorList>
    </citation>
    <scope>NUCLEOTIDE SEQUENCE [LARGE SCALE GENOMIC DNA]</scope>
    <source>
        <strain evidence="18 19">WHSC-8</strain>
    </source>
</reference>
<dbReference type="KEGG" id="sphi:TS85_04290"/>
<evidence type="ECO:0000259" key="17">
    <source>
        <dbReference type="Pfam" id="PF07715"/>
    </source>
</evidence>
<keyword evidence="13 14" id="KW-0998">Cell outer membrane</keyword>
<evidence type="ECO:0000313" key="18">
    <source>
        <dbReference type="EMBL" id="AJP71198.1"/>
    </source>
</evidence>
<dbReference type="GO" id="GO:0009279">
    <property type="term" value="C:cell outer membrane"/>
    <property type="evidence" value="ECO:0007669"/>
    <property type="project" value="UniProtKB-SubCell"/>
</dbReference>
<dbReference type="InterPro" id="IPR039426">
    <property type="entry name" value="TonB-dep_rcpt-like"/>
</dbReference>
<keyword evidence="11 14" id="KW-0472">Membrane</keyword>
<keyword evidence="3 14" id="KW-0813">Transport</keyword>
<evidence type="ECO:0000256" key="13">
    <source>
        <dbReference type="ARBA" id="ARBA00023237"/>
    </source>
</evidence>
<dbReference type="CDD" id="cd01347">
    <property type="entry name" value="ligand_gated_channel"/>
    <property type="match status" value="1"/>
</dbReference>
<accession>A0A7U4J6L3</accession>
<dbReference type="GO" id="GO:0038023">
    <property type="term" value="F:signaling receptor activity"/>
    <property type="evidence" value="ECO:0007669"/>
    <property type="project" value="InterPro"/>
</dbReference>
<evidence type="ECO:0000256" key="3">
    <source>
        <dbReference type="ARBA" id="ARBA00022448"/>
    </source>
</evidence>
<proteinExistence type="inferred from homology"/>
<evidence type="ECO:0000256" key="6">
    <source>
        <dbReference type="ARBA" id="ARBA00022692"/>
    </source>
</evidence>
<evidence type="ECO:0000256" key="7">
    <source>
        <dbReference type="ARBA" id="ARBA00022729"/>
    </source>
</evidence>
<evidence type="ECO:0000256" key="12">
    <source>
        <dbReference type="ARBA" id="ARBA00023170"/>
    </source>
</evidence>
<keyword evidence="6 14" id="KW-0812">Transmembrane</keyword>
<dbReference type="InterPro" id="IPR000531">
    <property type="entry name" value="Beta-barrel_TonB"/>
</dbReference>
<evidence type="ECO:0000256" key="10">
    <source>
        <dbReference type="ARBA" id="ARBA00023077"/>
    </source>
</evidence>
<evidence type="ECO:0000313" key="19">
    <source>
        <dbReference type="Proteomes" id="UP000032300"/>
    </source>
</evidence>
<dbReference type="Gene3D" id="2.170.130.10">
    <property type="entry name" value="TonB-dependent receptor, plug domain"/>
    <property type="match status" value="1"/>
</dbReference>
<dbReference type="Proteomes" id="UP000032300">
    <property type="component" value="Chromosome"/>
</dbReference>
<keyword evidence="7" id="KW-0732">Signal</keyword>
<evidence type="ECO:0000256" key="4">
    <source>
        <dbReference type="ARBA" id="ARBA00022452"/>
    </source>
</evidence>
<keyword evidence="19" id="KW-1185">Reference proteome</keyword>
<keyword evidence="12" id="KW-0675">Receptor</keyword>
<dbReference type="GO" id="GO:0015344">
    <property type="term" value="F:siderophore uptake transmembrane transporter activity"/>
    <property type="evidence" value="ECO:0007669"/>
    <property type="project" value="TreeGrafter"/>
</dbReference>
<gene>
    <name evidence="18" type="ORF">TS85_04290</name>
</gene>
<evidence type="ECO:0000256" key="8">
    <source>
        <dbReference type="ARBA" id="ARBA00023004"/>
    </source>
</evidence>
<dbReference type="SUPFAM" id="SSF56935">
    <property type="entry name" value="Porins"/>
    <property type="match status" value="1"/>
</dbReference>
<dbReference type="Pfam" id="PF00593">
    <property type="entry name" value="TonB_dep_Rec_b-barrel"/>
    <property type="match status" value="1"/>
</dbReference>
<comment type="similarity">
    <text evidence="2 14 15">Belongs to the TonB-dependent receptor family.</text>
</comment>
<dbReference type="PANTHER" id="PTHR32552:SF68">
    <property type="entry name" value="FERRICHROME OUTER MEMBRANE TRANSPORTER_PHAGE RECEPTOR"/>
    <property type="match status" value="1"/>
</dbReference>
<dbReference type="InterPro" id="IPR010105">
    <property type="entry name" value="TonB_sidphr_rcpt"/>
</dbReference>
<dbReference type="PROSITE" id="PS52016">
    <property type="entry name" value="TONB_DEPENDENT_REC_3"/>
    <property type="match status" value="1"/>
</dbReference>
<keyword evidence="4 14" id="KW-1134">Transmembrane beta strand</keyword>
<dbReference type="Pfam" id="PF07715">
    <property type="entry name" value="Plug"/>
    <property type="match status" value="1"/>
</dbReference>
<dbReference type="InterPro" id="IPR012910">
    <property type="entry name" value="Plug_dom"/>
</dbReference>
<feature type="domain" description="TonB-dependent receptor plug" evidence="17">
    <location>
        <begin position="30"/>
        <end position="125"/>
    </location>
</feature>
<evidence type="ECO:0000256" key="1">
    <source>
        <dbReference type="ARBA" id="ARBA00004571"/>
    </source>
</evidence>
<organism evidence="18 19">
    <name type="scientific">Sphingomonas hengshuiensis</name>
    <dbReference type="NCBI Taxonomy" id="1609977"/>
    <lineage>
        <taxon>Bacteria</taxon>
        <taxon>Pseudomonadati</taxon>
        <taxon>Pseudomonadota</taxon>
        <taxon>Alphaproteobacteria</taxon>
        <taxon>Sphingomonadales</taxon>
        <taxon>Sphingomonadaceae</taxon>
        <taxon>Sphingomonas</taxon>
    </lineage>
</organism>
<protein>
    <recommendedName>
        <fullName evidence="20">TonB-dependent siderophore receptor</fullName>
    </recommendedName>
</protein>